<accession>A0A7S3ZY91</accession>
<dbReference type="EMBL" id="HBIW01014874">
    <property type="protein sequence ID" value="CAE0697368.1"/>
    <property type="molecule type" value="Transcribed_RNA"/>
</dbReference>
<evidence type="ECO:0000313" key="5">
    <source>
        <dbReference type="Proteomes" id="UP000789595"/>
    </source>
</evidence>
<reference evidence="3" key="1">
    <citation type="submission" date="2021-01" db="EMBL/GenBank/DDBJ databases">
        <authorList>
            <person name="Corre E."/>
            <person name="Pelletier E."/>
            <person name="Niang G."/>
            <person name="Scheremetjew M."/>
            <person name="Finn R."/>
            <person name="Kale V."/>
            <person name="Holt S."/>
            <person name="Cochrane G."/>
            <person name="Meng A."/>
            <person name="Brown T."/>
            <person name="Cohen L."/>
        </authorList>
    </citation>
    <scope>NUCLEOTIDE SEQUENCE</scope>
    <source>
        <strain evidence="3">CCMP1756</strain>
    </source>
</reference>
<name>A0A7S3ZY91_9STRA</name>
<dbReference type="Gene3D" id="3.30.710.10">
    <property type="entry name" value="Potassium Channel Kv1.1, Chain A"/>
    <property type="match status" value="1"/>
</dbReference>
<evidence type="ECO:0000313" key="3">
    <source>
        <dbReference type="EMBL" id="CAE0697368.1"/>
    </source>
</evidence>
<dbReference type="PANTHER" id="PTHR11145">
    <property type="entry name" value="BTB/POZ DOMAIN-CONTAINING ADAPTER FOR CUL3-MEDIATED RHOA DEGRADATION PROTEIN FAMILY MEMBER"/>
    <property type="match status" value="1"/>
</dbReference>
<evidence type="ECO:0000313" key="4">
    <source>
        <dbReference type="EMBL" id="CAH0378072.1"/>
    </source>
</evidence>
<gene>
    <name evidence="3" type="ORF">PCAL00307_LOCUS12804</name>
    <name evidence="4" type="ORF">PECAL_5P25920</name>
</gene>
<dbReference type="EMBL" id="CAKKNE010000005">
    <property type="protein sequence ID" value="CAH0378072.1"/>
    <property type="molecule type" value="Genomic_DNA"/>
</dbReference>
<reference evidence="4" key="2">
    <citation type="submission" date="2021-11" db="EMBL/GenBank/DDBJ databases">
        <authorList>
            <consortium name="Genoscope - CEA"/>
            <person name="William W."/>
        </authorList>
    </citation>
    <scope>NUCLEOTIDE SEQUENCE</scope>
</reference>
<dbReference type="Pfam" id="PF02214">
    <property type="entry name" value="BTB_2"/>
    <property type="match status" value="1"/>
</dbReference>
<dbReference type="SMART" id="SM00225">
    <property type="entry name" value="BTB"/>
    <property type="match status" value="1"/>
</dbReference>
<dbReference type="InterPro" id="IPR003131">
    <property type="entry name" value="T1-type_BTB"/>
</dbReference>
<feature type="region of interest" description="Disordered" evidence="1">
    <location>
        <begin position="41"/>
        <end position="69"/>
    </location>
</feature>
<proteinExistence type="predicted"/>
<dbReference type="InterPro" id="IPR000210">
    <property type="entry name" value="BTB/POZ_dom"/>
</dbReference>
<evidence type="ECO:0000259" key="2">
    <source>
        <dbReference type="PROSITE" id="PS50097"/>
    </source>
</evidence>
<dbReference type="InterPro" id="IPR011333">
    <property type="entry name" value="SKP1/BTB/POZ_sf"/>
</dbReference>
<evidence type="ECO:0000256" key="1">
    <source>
        <dbReference type="SAM" id="MobiDB-lite"/>
    </source>
</evidence>
<dbReference type="PROSITE" id="PS50097">
    <property type="entry name" value="BTB"/>
    <property type="match status" value="1"/>
</dbReference>
<dbReference type="SUPFAM" id="SSF54695">
    <property type="entry name" value="POZ domain"/>
    <property type="match status" value="1"/>
</dbReference>
<sequence>MSEDTRILINAGGRVFETSTTTLKLSGAGYFEALLGDTGTQMRGRKRARPGDDAPEVTGSAEDDAPGAPREIFIDRDPDVFADVLRYMRSDRLPAAAAKDEDRLEDLKAEAEFLCYDALSMACDAAIDAMRAAEAAAAAAAAAKVIPEARNLIIETQAETDDYGDDASIHVPKGQVLYVVSAMLIISQPLQDLFNAQRRHKGAFLRLEACGKPMILVQHWLKSELGGFDVMHGIRLCFSGGEEEEVKLSSYGLNFQINAWVGHPSKIPGLAHAQAQLSA</sequence>
<dbReference type="AlphaFoldDB" id="A0A7S3ZY91"/>
<dbReference type="PANTHER" id="PTHR11145:SF8">
    <property type="entry name" value="RE57120P"/>
    <property type="match status" value="1"/>
</dbReference>
<dbReference type="Proteomes" id="UP000789595">
    <property type="component" value="Unassembled WGS sequence"/>
</dbReference>
<protein>
    <recommendedName>
        <fullName evidence="2">BTB domain-containing protein</fullName>
    </recommendedName>
</protein>
<organism evidence="3">
    <name type="scientific">Pelagomonas calceolata</name>
    <dbReference type="NCBI Taxonomy" id="35677"/>
    <lineage>
        <taxon>Eukaryota</taxon>
        <taxon>Sar</taxon>
        <taxon>Stramenopiles</taxon>
        <taxon>Ochrophyta</taxon>
        <taxon>Pelagophyceae</taxon>
        <taxon>Pelagomonadales</taxon>
        <taxon>Pelagomonadaceae</taxon>
        <taxon>Pelagomonas</taxon>
    </lineage>
</organism>
<keyword evidence="5" id="KW-1185">Reference proteome</keyword>
<dbReference type="OrthoDB" id="2414723at2759"/>
<dbReference type="InterPro" id="IPR045068">
    <property type="entry name" value="BACURD1-3"/>
</dbReference>
<dbReference type="GO" id="GO:0051260">
    <property type="term" value="P:protein homooligomerization"/>
    <property type="evidence" value="ECO:0007669"/>
    <property type="project" value="InterPro"/>
</dbReference>
<feature type="domain" description="BTB" evidence="2">
    <location>
        <begin position="3"/>
        <end position="97"/>
    </location>
</feature>